<feature type="region of interest" description="Disordered" evidence="1">
    <location>
        <begin position="102"/>
        <end position="146"/>
    </location>
</feature>
<evidence type="ECO:0000313" key="3">
    <source>
        <dbReference type="EMBL" id="EMA39431.1"/>
    </source>
</evidence>
<proteinExistence type="predicted"/>
<feature type="transmembrane region" description="Helical" evidence="2">
    <location>
        <begin position="53"/>
        <end position="75"/>
    </location>
</feature>
<dbReference type="Proteomes" id="UP000011568">
    <property type="component" value="Unassembled WGS sequence"/>
</dbReference>
<dbReference type="RefSeq" id="WP_004055997.1">
    <property type="nucleotide sequence ID" value="NZ_AOMC01000161.1"/>
</dbReference>
<evidence type="ECO:0000256" key="2">
    <source>
        <dbReference type="SAM" id="Phobius"/>
    </source>
</evidence>
<reference evidence="3 4" key="1">
    <citation type="journal article" date="2014" name="PLoS Genet.">
        <title>Phylogenetically driven sequencing of extremely halophilic archaea reveals strategies for static and dynamic osmo-response.</title>
        <authorList>
            <person name="Becker E.A."/>
            <person name="Seitzer P.M."/>
            <person name="Tritt A."/>
            <person name="Larsen D."/>
            <person name="Krusor M."/>
            <person name="Yao A.I."/>
            <person name="Wu D."/>
            <person name="Madern D."/>
            <person name="Eisen J.A."/>
            <person name="Darling A.E."/>
            <person name="Facciotti M.T."/>
        </authorList>
    </citation>
    <scope>NUCLEOTIDE SEQUENCE [LARGE SCALE GENOMIC DNA]</scope>
    <source>
        <strain evidence="3 4">DSM 1307</strain>
    </source>
</reference>
<dbReference type="AlphaFoldDB" id="M0M173"/>
<accession>M0M173</accession>
<feature type="compositionally biased region" description="Basic and acidic residues" evidence="1">
    <location>
        <begin position="128"/>
        <end position="146"/>
    </location>
</feature>
<organism evidence="3 4">
    <name type="scientific">Halococcus morrhuae DSM 1307</name>
    <dbReference type="NCBI Taxonomy" id="931277"/>
    <lineage>
        <taxon>Archaea</taxon>
        <taxon>Methanobacteriati</taxon>
        <taxon>Methanobacteriota</taxon>
        <taxon>Stenosarchaea group</taxon>
        <taxon>Halobacteria</taxon>
        <taxon>Halobacteriales</taxon>
        <taxon>Halococcaceae</taxon>
        <taxon>Halococcus</taxon>
    </lineage>
</organism>
<dbReference type="PATRIC" id="fig|931277.6.peg.3005"/>
<protein>
    <submittedName>
        <fullName evidence="3">Uncharacterized protein</fullName>
    </submittedName>
</protein>
<keyword evidence="2" id="KW-0812">Transmembrane</keyword>
<evidence type="ECO:0000313" key="4">
    <source>
        <dbReference type="Proteomes" id="UP000011568"/>
    </source>
</evidence>
<keyword evidence="2" id="KW-1133">Transmembrane helix</keyword>
<comment type="caution">
    <text evidence="3">The sequence shown here is derived from an EMBL/GenBank/DDBJ whole genome shotgun (WGS) entry which is preliminary data.</text>
</comment>
<feature type="transmembrane region" description="Helical" evidence="2">
    <location>
        <begin position="12"/>
        <end position="33"/>
    </location>
</feature>
<sequence length="146" mass="15702">MDLDDIDPRRYSLRTVSLVGIIALLLFCASYLVDVRIVVESPNYGDVTAGVAALWRLVLGVTTIGSFAIGIYSLVADDDESDGPAMGFEIKGEDHDIDIYLQLPDEEAANEDETAANEDESSSGDSSNRPDGERRSGTDEKSSNAP</sequence>
<keyword evidence="2" id="KW-0472">Membrane</keyword>
<feature type="compositionally biased region" description="Acidic residues" evidence="1">
    <location>
        <begin position="104"/>
        <end position="122"/>
    </location>
</feature>
<keyword evidence="4" id="KW-1185">Reference proteome</keyword>
<evidence type="ECO:0000256" key="1">
    <source>
        <dbReference type="SAM" id="MobiDB-lite"/>
    </source>
</evidence>
<gene>
    <name evidence="3" type="ORF">C448_15279</name>
</gene>
<name>M0M173_HALMO</name>
<dbReference type="EMBL" id="AOMC01000161">
    <property type="protein sequence ID" value="EMA39431.1"/>
    <property type="molecule type" value="Genomic_DNA"/>
</dbReference>